<dbReference type="Proteomes" id="UP000198406">
    <property type="component" value="Unassembled WGS sequence"/>
</dbReference>
<name>A0A1Z5JJY7_FISSO</name>
<reference evidence="2 3" key="1">
    <citation type="journal article" date="2015" name="Plant Cell">
        <title>Oil accumulation by the oleaginous diatom Fistulifera solaris as revealed by the genome and transcriptome.</title>
        <authorList>
            <person name="Tanaka T."/>
            <person name="Maeda Y."/>
            <person name="Veluchamy A."/>
            <person name="Tanaka M."/>
            <person name="Abida H."/>
            <person name="Marechal E."/>
            <person name="Bowler C."/>
            <person name="Muto M."/>
            <person name="Sunaga Y."/>
            <person name="Tanaka M."/>
            <person name="Yoshino T."/>
            <person name="Taniguchi T."/>
            <person name="Fukuda Y."/>
            <person name="Nemoto M."/>
            <person name="Matsumoto M."/>
            <person name="Wong P.S."/>
            <person name="Aburatani S."/>
            <person name="Fujibuchi W."/>
        </authorList>
    </citation>
    <scope>NUCLEOTIDE SEQUENCE [LARGE SCALE GENOMIC DNA]</scope>
    <source>
        <strain evidence="2 3">JPCC DA0580</strain>
    </source>
</reference>
<feature type="compositionally biased region" description="Low complexity" evidence="1">
    <location>
        <begin position="10"/>
        <end position="39"/>
    </location>
</feature>
<keyword evidence="3" id="KW-1185">Reference proteome</keyword>
<proteinExistence type="predicted"/>
<sequence>MPLRRNHNESSSLLNINSSQSSTGELSTSSMSRTRRVSPTSLLENLSSFPYRRKEVFYHETSSTVSSASTESNRRHLAAQRPLRPLESVTCDPNASLISEDDDHGMDSPFGNVSNSASNNLYHEVPENIGDALQQWLRSVQLLMESPEMKNLVCSSVHLAGSAGHLCIQAALLPVTMPLHITGRTCDMIVGAYSHLLSETGSILAAATKSIAHTVTENLESEKSNPQDSNIPKSGGIVAAVMLPSRVIVGSAENAIGHVGSIVSSLVTPPVNEKEKHVESAIIEPTPVKKLVDSTSSDNYLERLRLDYVPSDDYMQTPTKSNRSGKKSMLLLRVVDLDLKDPSDPASDRFFCIDLEADLCEEVPREEIFDSMVERGFSLLANHPTVRVIQGKTAKVVEPPMKIAWKSENTTSKLLKKMAQVSTIERLSLLQKETLVWSGVSDSSEVPLFLARGVVPMSPREMLNLLWDNSRTPEYNNFCLGRKTIIELGNSQFDCKNDKDAFCRGSKVIQSETRVPFTSMSVFLNCLMHARSFDDGYVIVSRSVYEGPRGSSTEKVRLTEQKNEILWGINVLRRVPNHPHLTDMTSLSQVKSGMVPKFLVKKIGLMGIEDFFKNVRKATTTR</sequence>
<dbReference type="SUPFAM" id="SSF55961">
    <property type="entry name" value="Bet v1-like"/>
    <property type="match status" value="1"/>
</dbReference>
<dbReference type="InterPro" id="IPR023393">
    <property type="entry name" value="START-like_dom_sf"/>
</dbReference>
<dbReference type="OrthoDB" id="48129at2759"/>
<dbReference type="Gene3D" id="3.30.530.20">
    <property type="match status" value="1"/>
</dbReference>
<feature type="region of interest" description="Disordered" evidence="1">
    <location>
        <begin position="1"/>
        <end position="39"/>
    </location>
</feature>
<dbReference type="AlphaFoldDB" id="A0A1Z5JJY7"/>
<gene>
    <name evidence="2" type="ORF">FisN_1Hh523</name>
</gene>
<dbReference type="InParanoid" id="A0A1Z5JJY7"/>
<organism evidence="2 3">
    <name type="scientific">Fistulifera solaris</name>
    <name type="common">Oleaginous diatom</name>
    <dbReference type="NCBI Taxonomy" id="1519565"/>
    <lineage>
        <taxon>Eukaryota</taxon>
        <taxon>Sar</taxon>
        <taxon>Stramenopiles</taxon>
        <taxon>Ochrophyta</taxon>
        <taxon>Bacillariophyta</taxon>
        <taxon>Bacillariophyceae</taxon>
        <taxon>Bacillariophycidae</taxon>
        <taxon>Naviculales</taxon>
        <taxon>Naviculaceae</taxon>
        <taxon>Fistulifera</taxon>
    </lineage>
</organism>
<accession>A0A1Z5JJY7</accession>
<comment type="caution">
    <text evidence="2">The sequence shown here is derived from an EMBL/GenBank/DDBJ whole genome shotgun (WGS) entry which is preliminary data.</text>
</comment>
<evidence type="ECO:0000313" key="2">
    <source>
        <dbReference type="EMBL" id="GAX14323.1"/>
    </source>
</evidence>
<protein>
    <recommendedName>
        <fullName evidence="4">START domain-containing protein</fullName>
    </recommendedName>
</protein>
<evidence type="ECO:0000313" key="3">
    <source>
        <dbReference type="Proteomes" id="UP000198406"/>
    </source>
</evidence>
<evidence type="ECO:0000256" key="1">
    <source>
        <dbReference type="SAM" id="MobiDB-lite"/>
    </source>
</evidence>
<evidence type="ECO:0008006" key="4">
    <source>
        <dbReference type="Google" id="ProtNLM"/>
    </source>
</evidence>
<dbReference type="EMBL" id="BDSP01000078">
    <property type="protein sequence ID" value="GAX14323.1"/>
    <property type="molecule type" value="Genomic_DNA"/>
</dbReference>